<evidence type="ECO:0000256" key="4">
    <source>
        <dbReference type="ARBA" id="ARBA00022824"/>
    </source>
</evidence>
<keyword evidence="10" id="KW-1185">Reference proteome</keyword>
<evidence type="ECO:0000313" key="9">
    <source>
        <dbReference type="EMBL" id="KAK7249292.1"/>
    </source>
</evidence>
<dbReference type="Proteomes" id="UP001363151">
    <property type="component" value="Unassembled WGS sequence"/>
</dbReference>
<dbReference type="Pfam" id="PF04511">
    <property type="entry name" value="DER1"/>
    <property type="match status" value="1"/>
</dbReference>
<feature type="transmembrane region" description="Helical" evidence="7">
    <location>
        <begin position="159"/>
        <end position="180"/>
    </location>
</feature>
<evidence type="ECO:0000256" key="6">
    <source>
        <dbReference type="ARBA" id="ARBA00023136"/>
    </source>
</evidence>
<protein>
    <recommendedName>
        <fullName evidence="7">Derlin</fullName>
    </recommendedName>
</protein>
<feature type="region of interest" description="Disordered" evidence="8">
    <location>
        <begin position="219"/>
        <end position="247"/>
    </location>
</feature>
<keyword evidence="5 7" id="KW-1133">Transmembrane helix</keyword>
<accession>A0ABR1G8H2</accession>
<evidence type="ECO:0000256" key="5">
    <source>
        <dbReference type="ARBA" id="ARBA00022989"/>
    </source>
</evidence>
<evidence type="ECO:0000256" key="3">
    <source>
        <dbReference type="ARBA" id="ARBA00022692"/>
    </source>
</evidence>
<reference evidence="9 10" key="1">
    <citation type="submission" date="2024-03" db="EMBL/GenBank/DDBJ databases">
        <title>Aureococcus anophagefferens CCMP1851 and Kratosvirus quantuckense: Draft genome of a second virus-susceptible host strain in the model system.</title>
        <authorList>
            <person name="Chase E."/>
            <person name="Truchon A.R."/>
            <person name="Schepens W."/>
            <person name="Wilhelm S.W."/>
        </authorList>
    </citation>
    <scope>NUCLEOTIDE SEQUENCE [LARGE SCALE GENOMIC DNA]</scope>
    <source>
        <strain evidence="9 10">CCMP1851</strain>
    </source>
</reference>
<feature type="compositionally biased region" description="Gly residues" evidence="8">
    <location>
        <begin position="231"/>
        <end position="247"/>
    </location>
</feature>
<dbReference type="PANTHER" id="PTHR11009">
    <property type="entry name" value="DER1-LIKE PROTEIN, DERLIN"/>
    <property type="match status" value="1"/>
</dbReference>
<name>A0ABR1G8H2_AURAN</name>
<evidence type="ECO:0000256" key="1">
    <source>
        <dbReference type="ARBA" id="ARBA00004477"/>
    </source>
</evidence>
<keyword evidence="4 7" id="KW-0256">Endoplasmic reticulum</keyword>
<feature type="transmembrane region" description="Helical" evidence="7">
    <location>
        <begin position="114"/>
        <end position="147"/>
    </location>
</feature>
<evidence type="ECO:0000256" key="2">
    <source>
        <dbReference type="ARBA" id="ARBA00008917"/>
    </source>
</evidence>
<feature type="transmembrane region" description="Helical" evidence="7">
    <location>
        <begin position="31"/>
        <end position="48"/>
    </location>
</feature>
<comment type="function">
    <text evidence="7">May be involved in the degradation of misfolded endoplasmic reticulum (ER) luminal proteins.</text>
</comment>
<feature type="transmembrane region" description="Helical" evidence="7">
    <location>
        <begin position="69"/>
        <end position="94"/>
    </location>
</feature>
<dbReference type="InterPro" id="IPR007599">
    <property type="entry name" value="DER1"/>
</dbReference>
<dbReference type="InterPro" id="IPR035952">
    <property type="entry name" value="Rhomboid-like_sf"/>
</dbReference>
<comment type="subcellular location">
    <subcellularLocation>
        <location evidence="1 7">Endoplasmic reticulum membrane</location>
        <topology evidence="1 7">Multi-pass membrane protein</topology>
    </subcellularLocation>
</comment>
<keyword evidence="3 7" id="KW-0812">Transmembrane</keyword>
<evidence type="ECO:0000256" key="8">
    <source>
        <dbReference type="SAM" id="MobiDB-lite"/>
    </source>
</evidence>
<evidence type="ECO:0000313" key="10">
    <source>
        <dbReference type="Proteomes" id="UP001363151"/>
    </source>
</evidence>
<sequence length="247" mass="27168">MPGRVPRVGRVGDASGGPREWLESLPPVTRAWFAASMSATCLCSFGLMNPMRLLWSWPLLSQKFEVWRLVTPYTFFGGFSFPFLINMYLLVQYSKNYEVSPYNTGGGGDTADYVWMLCLGSALMCGLCTLLSIVMPAQGLTFMVLYVWSRRNPATQVSLYGFPVQALYLPWALLAFNMLIGNPLTVPLMGVACGHAYYFAIEVVPETYGVDVVVTPQRQRRPGARARGASGARGGHNWGGGRVLGDN</sequence>
<proteinExistence type="inferred from homology"/>
<organism evidence="9 10">
    <name type="scientific">Aureococcus anophagefferens</name>
    <name type="common">Harmful bloom alga</name>
    <dbReference type="NCBI Taxonomy" id="44056"/>
    <lineage>
        <taxon>Eukaryota</taxon>
        <taxon>Sar</taxon>
        <taxon>Stramenopiles</taxon>
        <taxon>Ochrophyta</taxon>
        <taxon>Pelagophyceae</taxon>
        <taxon>Pelagomonadales</taxon>
        <taxon>Pelagomonadaceae</taxon>
        <taxon>Aureococcus</taxon>
    </lineage>
</organism>
<dbReference type="SUPFAM" id="SSF144091">
    <property type="entry name" value="Rhomboid-like"/>
    <property type="match status" value="1"/>
</dbReference>
<dbReference type="EMBL" id="JBBJCI010000080">
    <property type="protein sequence ID" value="KAK7249292.1"/>
    <property type="molecule type" value="Genomic_DNA"/>
</dbReference>
<gene>
    <name evidence="9" type="primary">DER1</name>
    <name evidence="9" type="ORF">SO694_00047132</name>
</gene>
<keyword evidence="6 7" id="KW-0472">Membrane</keyword>
<evidence type="ECO:0000256" key="7">
    <source>
        <dbReference type="RuleBase" id="RU363059"/>
    </source>
</evidence>
<comment type="caution">
    <text evidence="9">The sequence shown here is derived from an EMBL/GenBank/DDBJ whole genome shotgun (WGS) entry which is preliminary data.</text>
</comment>
<comment type="similarity">
    <text evidence="2 7">Belongs to the derlin family.</text>
</comment>
<dbReference type="Gene3D" id="1.20.1540.10">
    <property type="entry name" value="Rhomboid-like"/>
    <property type="match status" value="1"/>
</dbReference>